<evidence type="ECO:0000313" key="3">
    <source>
        <dbReference type="Proteomes" id="UP001372338"/>
    </source>
</evidence>
<accession>A0AAN9HV94</accession>
<proteinExistence type="predicted"/>
<gene>
    <name evidence="2" type="ORF">RIF29_37648</name>
</gene>
<sequence>MGWMQATSETEGPKMSSNKSNIASGTPKSNGTLSSAPPEHLLFVREVIGYYTADADGTEYKTLQEGYITVTPLAALSPAEVEGQAYFKEWLQSVSELSSSSAL</sequence>
<reference evidence="2 3" key="1">
    <citation type="submission" date="2024-01" db="EMBL/GenBank/DDBJ databases">
        <title>The genomes of 5 underutilized Papilionoideae crops provide insights into root nodulation and disease resistanc.</title>
        <authorList>
            <person name="Yuan L."/>
        </authorList>
    </citation>
    <scope>NUCLEOTIDE SEQUENCE [LARGE SCALE GENOMIC DNA]</scope>
    <source>
        <strain evidence="2">ZHUSHIDOU_FW_LH</strain>
        <tissue evidence="2">Leaf</tissue>
    </source>
</reference>
<comment type="caution">
    <text evidence="2">The sequence shown here is derived from an EMBL/GenBank/DDBJ whole genome shotgun (WGS) entry which is preliminary data.</text>
</comment>
<feature type="region of interest" description="Disordered" evidence="1">
    <location>
        <begin position="1"/>
        <end position="37"/>
    </location>
</feature>
<evidence type="ECO:0000313" key="2">
    <source>
        <dbReference type="EMBL" id="KAK7253162.1"/>
    </source>
</evidence>
<keyword evidence="3" id="KW-1185">Reference proteome</keyword>
<feature type="compositionally biased region" description="Polar residues" evidence="1">
    <location>
        <begin position="1"/>
        <end position="35"/>
    </location>
</feature>
<evidence type="ECO:0000256" key="1">
    <source>
        <dbReference type="SAM" id="MobiDB-lite"/>
    </source>
</evidence>
<name>A0AAN9HV94_CROPI</name>
<dbReference type="EMBL" id="JAYWIO010000007">
    <property type="protein sequence ID" value="KAK7253162.1"/>
    <property type="molecule type" value="Genomic_DNA"/>
</dbReference>
<protein>
    <submittedName>
        <fullName evidence="2">Uncharacterized protein</fullName>
    </submittedName>
</protein>
<organism evidence="2 3">
    <name type="scientific">Crotalaria pallida</name>
    <name type="common">Smooth rattlebox</name>
    <name type="synonym">Crotalaria striata</name>
    <dbReference type="NCBI Taxonomy" id="3830"/>
    <lineage>
        <taxon>Eukaryota</taxon>
        <taxon>Viridiplantae</taxon>
        <taxon>Streptophyta</taxon>
        <taxon>Embryophyta</taxon>
        <taxon>Tracheophyta</taxon>
        <taxon>Spermatophyta</taxon>
        <taxon>Magnoliopsida</taxon>
        <taxon>eudicotyledons</taxon>
        <taxon>Gunneridae</taxon>
        <taxon>Pentapetalae</taxon>
        <taxon>rosids</taxon>
        <taxon>fabids</taxon>
        <taxon>Fabales</taxon>
        <taxon>Fabaceae</taxon>
        <taxon>Papilionoideae</taxon>
        <taxon>50 kb inversion clade</taxon>
        <taxon>genistoids sensu lato</taxon>
        <taxon>core genistoids</taxon>
        <taxon>Crotalarieae</taxon>
        <taxon>Crotalaria</taxon>
    </lineage>
</organism>
<dbReference type="AlphaFoldDB" id="A0AAN9HV94"/>
<dbReference type="Proteomes" id="UP001372338">
    <property type="component" value="Unassembled WGS sequence"/>
</dbReference>